<accession>A0A1Y0HSK1</accession>
<reference evidence="1 2" key="1">
    <citation type="submission" date="2017-05" db="EMBL/GenBank/DDBJ databases">
        <authorList>
            <person name="Song R."/>
            <person name="Chenine A.L."/>
            <person name="Ruprecht R.M."/>
        </authorList>
    </citation>
    <scope>NUCLEOTIDE SEQUENCE [LARGE SCALE GENOMIC DNA]</scope>
    <source>
        <strain evidence="1 2">PSBB019</strain>
    </source>
</reference>
<evidence type="ECO:0000313" key="1">
    <source>
        <dbReference type="EMBL" id="ARU51099.1"/>
    </source>
</evidence>
<dbReference type="EMBL" id="CP021383">
    <property type="protein sequence ID" value="ARU51099.1"/>
    <property type="molecule type" value="Genomic_DNA"/>
</dbReference>
<gene>
    <name evidence="1" type="ORF">CBR64_05930</name>
</gene>
<dbReference type="KEGG" id="cceu:CBR64_05930"/>
<name>A0A1Y0HSK1_CELCE</name>
<sequence length="177" mass="19766">MEGYARHVKAVIPSEYAAELQTVDGLALQLVEHIALTREMIATIHVHGAQSKAIQEHIATLLRVQLGFGEEVVLTPQTGFVTHARPDFFYPLAPHRGIIAEVERGGTITNNHDLKDLWKAHVAPDAHHLFLIVPTNNWKADGTPRERPFQVVSRRLGAFFGSPRREIDVLSAHVFAY</sequence>
<dbReference type="RefSeq" id="WP_087470150.1">
    <property type="nucleotide sequence ID" value="NZ_CP021383.1"/>
</dbReference>
<evidence type="ECO:0000313" key="2">
    <source>
        <dbReference type="Proteomes" id="UP000196228"/>
    </source>
</evidence>
<dbReference type="OrthoDB" id="3774514at2"/>
<dbReference type="AlphaFoldDB" id="A0A1Y0HSK1"/>
<evidence type="ECO:0008006" key="3">
    <source>
        <dbReference type="Google" id="ProtNLM"/>
    </source>
</evidence>
<dbReference type="Proteomes" id="UP000196228">
    <property type="component" value="Chromosome"/>
</dbReference>
<protein>
    <recommendedName>
        <fullName evidence="3">Restriction endonuclease</fullName>
    </recommendedName>
</protein>
<organism evidence="1 2">
    <name type="scientific">Cellulosimicrobium cellulans</name>
    <name type="common">Arthrobacter luteus</name>
    <dbReference type="NCBI Taxonomy" id="1710"/>
    <lineage>
        <taxon>Bacteria</taxon>
        <taxon>Bacillati</taxon>
        <taxon>Actinomycetota</taxon>
        <taxon>Actinomycetes</taxon>
        <taxon>Micrococcales</taxon>
        <taxon>Promicromonosporaceae</taxon>
        <taxon>Cellulosimicrobium</taxon>
    </lineage>
</organism>
<proteinExistence type="predicted"/>